<dbReference type="GeneID" id="23860933"/>
<dbReference type="AlphaFoldDB" id="C9ZZE7"/>
<dbReference type="EMBL" id="FN554972">
    <property type="protein sequence ID" value="CBH14796.1"/>
    <property type="molecule type" value="Genomic_DNA"/>
</dbReference>
<reference evidence="2" key="1">
    <citation type="journal article" date="2010" name="PLoS Negl. Trop. Dis.">
        <title>The genome sequence of Trypanosoma brucei gambiense, causative agent of chronic human african trypanosomiasis.</title>
        <authorList>
            <person name="Jackson A.P."/>
            <person name="Sanders M."/>
            <person name="Berry A."/>
            <person name="McQuillan J."/>
            <person name="Aslett M.A."/>
            <person name="Quail M.A."/>
            <person name="Chukualim B."/>
            <person name="Capewell P."/>
            <person name="MacLeod A."/>
            <person name="Melville S.E."/>
            <person name="Gibson W."/>
            <person name="Barry J.D."/>
            <person name="Berriman M."/>
            <person name="Hertz-Fowler C."/>
        </authorList>
    </citation>
    <scope>NUCLEOTIDE SEQUENCE [LARGE SCALE GENOMIC DNA]</scope>
    <source>
        <strain evidence="2">MHOM/CI/86/DAL972</strain>
    </source>
</reference>
<dbReference type="RefSeq" id="XP_011777062.1">
    <property type="nucleotide sequence ID" value="XM_011778760.1"/>
</dbReference>
<name>C9ZZE7_TRYB9</name>
<gene>
    <name evidence="1" type="ORF">TbgDal_IX8720</name>
</gene>
<dbReference type="KEGG" id="tbg:TbgDal_IX8720"/>
<organism evidence="1 2">
    <name type="scientific">Trypanosoma brucei gambiense (strain MHOM/CI/86/DAL972)</name>
    <dbReference type="NCBI Taxonomy" id="679716"/>
    <lineage>
        <taxon>Eukaryota</taxon>
        <taxon>Discoba</taxon>
        <taxon>Euglenozoa</taxon>
        <taxon>Kinetoplastea</taxon>
        <taxon>Metakinetoplastina</taxon>
        <taxon>Trypanosomatida</taxon>
        <taxon>Trypanosomatidae</taxon>
        <taxon>Trypanosoma</taxon>
    </lineage>
</organism>
<accession>C9ZZE7</accession>
<protein>
    <submittedName>
        <fullName evidence="1">Uncharacterized protein</fullName>
    </submittedName>
</protein>
<proteinExistence type="predicted"/>
<evidence type="ECO:0000313" key="2">
    <source>
        <dbReference type="Proteomes" id="UP000002316"/>
    </source>
</evidence>
<sequence>MESLYLLRLTINRFTPDLTFIPYHSLCDKALKSHLIQNCLLLLHCCFSIPHIPALSYSTFLQHPHLPSPNRLHLPIDLFFKGPSFFFFFFPPPPPPLPFSIHHSIPITYTHTHTHTFLFLFPFCFPLPSPPPHTHTHQLPIFTYPSPFPLPRV</sequence>
<evidence type="ECO:0000313" key="1">
    <source>
        <dbReference type="EMBL" id="CBH14796.1"/>
    </source>
</evidence>
<dbReference type="Proteomes" id="UP000002316">
    <property type="component" value="Chromosome 9"/>
</dbReference>